<gene>
    <name evidence="1" type="ORF">U9M48_043716</name>
</gene>
<protein>
    <submittedName>
        <fullName evidence="1">Uncharacterized protein</fullName>
    </submittedName>
</protein>
<keyword evidence="2" id="KW-1185">Reference proteome</keyword>
<evidence type="ECO:0000313" key="2">
    <source>
        <dbReference type="Proteomes" id="UP001341281"/>
    </source>
</evidence>
<reference evidence="1 2" key="1">
    <citation type="submission" date="2024-02" db="EMBL/GenBank/DDBJ databases">
        <title>High-quality chromosome-scale genome assembly of Pensacola bahiagrass (Paspalum notatum Flugge var. saurae).</title>
        <authorList>
            <person name="Vega J.M."/>
            <person name="Podio M."/>
            <person name="Orjuela J."/>
            <person name="Siena L.A."/>
            <person name="Pessino S.C."/>
            <person name="Combes M.C."/>
            <person name="Mariac C."/>
            <person name="Albertini E."/>
            <person name="Pupilli F."/>
            <person name="Ortiz J.P.A."/>
            <person name="Leblanc O."/>
        </authorList>
    </citation>
    <scope>NUCLEOTIDE SEQUENCE [LARGE SCALE GENOMIC DNA]</scope>
    <source>
        <strain evidence="1">R1</strain>
        <tissue evidence="1">Leaf</tissue>
    </source>
</reference>
<dbReference type="AlphaFoldDB" id="A0AAQ3UU15"/>
<dbReference type="Proteomes" id="UP001341281">
    <property type="component" value="Chromosome 10"/>
</dbReference>
<evidence type="ECO:0000313" key="1">
    <source>
        <dbReference type="EMBL" id="WVZ98251.1"/>
    </source>
</evidence>
<sequence>MDSLSQVATRVVEVERGLAEATVVHDDHLRLCSHTGSIGWRSYWETRQAMVDLEIKPCALPPEPSRGSLGGLGPAFSALAGSLAGAKAQLDAQLEEKRREARLTARSMPLGWPNARSPASTWRPWVTKSLTARRCSRRGIVCSSHPGQDAF</sequence>
<proteinExistence type="predicted"/>
<name>A0AAQ3UU15_PASNO</name>
<dbReference type="EMBL" id="CP144754">
    <property type="protein sequence ID" value="WVZ98251.1"/>
    <property type="molecule type" value="Genomic_DNA"/>
</dbReference>
<organism evidence="1 2">
    <name type="scientific">Paspalum notatum var. saurae</name>
    <dbReference type="NCBI Taxonomy" id="547442"/>
    <lineage>
        <taxon>Eukaryota</taxon>
        <taxon>Viridiplantae</taxon>
        <taxon>Streptophyta</taxon>
        <taxon>Embryophyta</taxon>
        <taxon>Tracheophyta</taxon>
        <taxon>Spermatophyta</taxon>
        <taxon>Magnoliopsida</taxon>
        <taxon>Liliopsida</taxon>
        <taxon>Poales</taxon>
        <taxon>Poaceae</taxon>
        <taxon>PACMAD clade</taxon>
        <taxon>Panicoideae</taxon>
        <taxon>Andropogonodae</taxon>
        <taxon>Paspaleae</taxon>
        <taxon>Paspalinae</taxon>
        <taxon>Paspalum</taxon>
    </lineage>
</organism>
<accession>A0AAQ3UU15</accession>